<comment type="caution">
    <text evidence="3">The sequence shown here is derived from an EMBL/GenBank/DDBJ whole genome shotgun (WGS) entry which is preliminary data.</text>
</comment>
<dbReference type="PANTHER" id="PTHR30007:SF0">
    <property type="entry name" value="TRANSPOSASE"/>
    <property type="match status" value="1"/>
</dbReference>
<dbReference type="InterPro" id="IPR025161">
    <property type="entry name" value="IS402-like_dom"/>
</dbReference>
<organism evidence="3 4">
    <name type="scientific">Streptosporangium album</name>
    <dbReference type="NCBI Taxonomy" id="47479"/>
    <lineage>
        <taxon>Bacteria</taxon>
        <taxon>Bacillati</taxon>
        <taxon>Actinomycetota</taxon>
        <taxon>Actinomycetes</taxon>
        <taxon>Streptosporangiales</taxon>
        <taxon>Streptosporangiaceae</taxon>
        <taxon>Streptosporangium</taxon>
    </lineage>
</organism>
<dbReference type="GO" id="GO:0003677">
    <property type="term" value="F:DNA binding"/>
    <property type="evidence" value="ECO:0007669"/>
    <property type="project" value="InterPro"/>
</dbReference>
<evidence type="ECO:0000313" key="3">
    <source>
        <dbReference type="EMBL" id="MBB4936068.1"/>
    </source>
</evidence>
<dbReference type="PANTHER" id="PTHR30007">
    <property type="entry name" value="PHP DOMAIN PROTEIN"/>
    <property type="match status" value="1"/>
</dbReference>
<sequence length="481" mass="54208">MVFLDPKDVDEHGERAAYELFTWTAMGPQRHGSFYELMYDFYADFHALDRPQCETQREWDAKIEQARLASLAGEVDGPLAVLEEAARFGRDRAKVLLFQMQAMLGSSDADGEIGRMLGRGSKLTLRLDAPFLTAEVLPILFAKHERTDHWSISSTLDGLTERGSESVQRLIADYRARASVPGFRIRFGEADFDIAVRAAIAEPARGDAWSLLRDALLTDAQWELIEPLLPEPNTGGRPEKHPRREIVNAILYVVRSGCPWWYLPTDLPPWQTVYWYFQQWEEAGVTEMLLTELRMSARRQAGRADEPSAGIIDSQSVKGADTVGRDSRGYDANKKVNGRKRFIVTDTSGLLVTVAVMAASWQDRDGAKTTLLSTYLTTPIRHVFADQGFAGRLVDWTHDTLRTTLEIVRKPAAQRGFNVISRRWVVERTLAWLTACRRLARDYERDPAVSAAIIRWAAIAGIARRLTRGGPAQRQARCICN</sequence>
<dbReference type="NCBIfam" id="NF033580">
    <property type="entry name" value="transpos_IS5_3"/>
    <property type="match status" value="1"/>
</dbReference>
<gene>
    <name evidence="3" type="ORF">FHR32_000373</name>
</gene>
<name>A0A7W7RR20_9ACTN</name>
<dbReference type="GO" id="GO:0004803">
    <property type="term" value="F:transposase activity"/>
    <property type="evidence" value="ECO:0007669"/>
    <property type="project" value="InterPro"/>
</dbReference>
<proteinExistence type="predicted"/>
<dbReference type="InterPro" id="IPR002559">
    <property type="entry name" value="Transposase_11"/>
</dbReference>
<reference evidence="3 4" key="1">
    <citation type="submission" date="2020-08" db="EMBL/GenBank/DDBJ databases">
        <title>Sequencing the genomes of 1000 actinobacteria strains.</title>
        <authorList>
            <person name="Klenk H.-P."/>
        </authorList>
    </citation>
    <scope>NUCLEOTIDE SEQUENCE [LARGE SCALE GENOMIC DNA]</scope>
    <source>
        <strain evidence="3 4">DSM 43023</strain>
    </source>
</reference>
<evidence type="ECO:0000259" key="2">
    <source>
        <dbReference type="Pfam" id="PF13340"/>
    </source>
</evidence>
<keyword evidence="4" id="KW-1185">Reference proteome</keyword>
<evidence type="ECO:0000259" key="1">
    <source>
        <dbReference type="Pfam" id="PF01609"/>
    </source>
</evidence>
<feature type="domain" description="Insertion element IS402-like" evidence="2">
    <location>
        <begin position="217"/>
        <end position="289"/>
    </location>
</feature>
<protein>
    <submittedName>
        <fullName evidence="3">Transposase</fullName>
    </submittedName>
</protein>
<evidence type="ECO:0000313" key="4">
    <source>
        <dbReference type="Proteomes" id="UP000534286"/>
    </source>
</evidence>
<dbReference type="Pfam" id="PF13340">
    <property type="entry name" value="DUF4096"/>
    <property type="match status" value="1"/>
</dbReference>
<dbReference type="EMBL" id="JACHJU010000001">
    <property type="protein sequence ID" value="MBB4936068.1"/>
    <property type="molecule type" value="Genomic_DNA"/>
</dbReference>
<accession>A0A7W7RR20</accession>
<dbReference type="Proteomes" id="UP000534286">
    <property type="component" value="Unassembled WGS sequence"/>
</dbReference>
<dbReference type="GO" id="GO:0006313">
    <property type="term" value="P:DNA transposition"/>
    <property type="evidence" value="ECO:0007669"/>
    <property type="project" value="InterPro"/>
</dbReference>
<dbReference type="Pfam" id="PF01609">
    <property type="entry name" value="DDE_Tnp_1"/>
    <property type="match status" value="1"/>
</dbReference>
<feature type="domain" description="Transposase IS4-like" evidence="1">
    <location>
        <begin position="307"/>
        <end position="458"/>
    </location>
</feature>
<dbReference type="AlphaFoldDB" id="A0A7W7RR20"/>